<feature type="compositionally biased region" description="Polar residues" evidence="1">
    <location>
        <begin position="195"/>
        <end position="217"/>
    </location>
</feature>
<dbReference type="Proteomes" id="UP000714618">
    <property type="component" value="Unassembled WGS sequence"/>
</dbReference>
<accession>A0A9N8K780</accession>
<name>A0A9N8K780_9PEZI</name>
<reference evidence="2" key="1">
    <citation type="submission" date="2020-06" db="EMBL/GenBank/DDBJ databases">
        <authorList>
            <person name="Onetto C."/>
        </authorList>
    </citation>
    <scope>NUCLEOTIDE SEQUENCE</scope>
</reference>
<evidence type="ECO:0000313" key="3">
    <source>
        <dbReference type="Proteomes" id="UP000714618"/>
    </source>
</evidence>
<proteinExistence type="predicted"/>
<evidence type="ECO:0008006" key="4">
    <source>
        <dbReference type="Google" id="ProtNLM"/>
    </source>
</evidence>
<dbReference type="OrthoDB" id="4966at2759"/>
<dbReference type="EMBL" id="CAIJEO010000011">
    <property type="protein sequence ID" value="CAD0100101.1"/>
    <property type="molecule type" value="Genomic_DNA"/>
</dbReference>
<evidence type="ECO:0000313" key="2">
    <source>
        <dbReference type="EMBL" id="CAD0100101.1"/>
    </source>
</evidence>
<comment type="caution">
    <text evidence="2">The sequence shown here is derived from an EMBL/GenBank/DDBJ whole genome shotgun (WGS) entry which is preliminary data.</text>
</comment>
<sequence length="468" mass="53456">MTNASNAPRKRRPSDPSDVFAQDDDYASSKRRFVLQDELQPTLVDNKQSSVDKTNPLDVLAQAASLVGRLPTSRRKRVVLNSPLPPPGPKKFNLLTGLASHVDILLQITSYLPPQTLLNLYSVSAPFHYVMDSHFTAFIKAATFIWAPNADKCFPWWCYRQLCIEDPALRRPRTDRRSVSWDDLVPASEPDVSAEGTSDESGSQGSNVSDSPASVKSESPAERKERISKLAEHRQQSAAPVPGFRWLKMVAYRESKMWFLLDIPVNAPRISLIHNTSFFTKETLAILQLFFIKLDMLYVDPVHYYGGEASMRELLLAERSLTTLWNFLRGADGTSKLDILRLWIRHRYNRPQPIRPMTREAHEQYQAKLNMPIMGVPAALVGRWGYECWGLSQVPLLRPDQLVLKEAVRRRTGLQRMFLSYLSYGYLDADLNPLPTVVEPEDVVLSMMRRKKNRELKEQEEDKMVVDE</sequence>
<keyword evidence="3" id="KW-1185">Reference proteome</keyword>
<evidence type="ECO:0000256" key="1">
    <source>
        <dbReference type="SAM" id="MobiDB-lite"/>
    </source>
</evidence>
<dbReference type="AlphaFoldDB" id="A0A9N8K780"/>
<feature type="region of interest" description="Disordered" evidence="1">
    <location>
        <begin position="186"/>
        <end position="234"/>
    </location>
</feature>
<organism evidence="2 3">
    <name type="scientific">Aureobasidium mustum</name>
    <dbReference type="NCBI Taxonomy" id="2773714"/>
    <lineage>
        <taxon>Eukaryota</taxon>
        <taxon>Fungi</taxon>
        <taxon>Dikarya</taxon>
        <taxon>Ascomycota</taxon>
        <taxon>Pezizomycotina</taxon>
        <taxon>Dothideomycetes</taxon>
        <taxon>Dothideomycetidae</taxon>
        <taxon>Dothideales</taxon>
        <taxon>Saccotheciaceae</taxon>
        <taxon>Aureobasidium</taxon>
    </lineage>
</organism>
<protein>
    <recommendedName>
        <fullName evidence="4">F-box domain-containing protein</fullName>
    </recommendedName>
</protein>
<gene>
    <name evidence="2" type="ORF">AWRI4233_LOCUS8926</name>
</gene>
<feature type="region of interest" description="Disordered" evidence="1">
    <location>
        <begin position="1"/>
        <end position="23"/>
    </location>
</feature>
<feature type="compositionally biased region" description="Basic and acidic residues" evidence="1">
    <location>
        <begin position="219"/>
        <end position="234"/>
    </location>
</feature>